<protein>
    <submittedName>
        <fullName evidence="1">Uncharacterized protein</fullName>
    </submittedName>
</protein>
<dbReference type="EMBL" id="JACTUZ010000120">
    <property type="protein sequence ID" value="MBC9179113.1"/>
    <property type="molecule type" value="Genomic_DNA"/>
</dbReference>
<evidence type="ECO:0000313" key="1">
    <source>
        <dbReference type="EMBL" id="MBC9179113.1"/>
    </source>
</evidence>
<gene>
    <name evidence="1" type="ORF">IBL25_19410</name>
</gene>
<accession>A0ABR7RBL1</accession>
<name>A0ABR7RBL1_9PROT</name>
<reference evidence="1 2" key="1">
    <citation type="journal article" date="2009" name="Int. J. Syst. Evol. Microbiol.">
        <title>Transfer of Teichococcus ludipueritiae and Muricoccus roseus to the genus Roseomonas, as Roseomonas ludipueritiae comb. nov. and Roseomonas rosea comb. nov., respectively, and emended description of the genus Roseomonas.</title>
        <authorList>
            <person name="Sanchez-Porro C."/>
            <person name="Gallego V."/>
            <person name="Busse H.J."/>
            <person name="Kampfer P."/>
            <person name="Ventosa A."/>
        </authorList>
    </citation>
    <scope>NUCLEOTIDE SEQUENCE [LARGE SCALE GENOMIC DNA]</scope>
    <source>
        <strain evidence="1 2">DSM 14915</strain>
    </source>
</reference>
<sequence>MPPRLSDPIAQRRALRWYRMLGAADGGQRFVNEYYRLQSELRWETGPNSGRWPDLYSYATALRWHWKGMSDSASFSQLMAKASSPKYLGDPAFVRQVLHDFAATLMRSWVDMVADAPLEDWYDAFEADTKAFALTLNGRAEGVVPIGTWENSAAQKAAFDRHLFADSGIGGFDPDHDITVYFEGVADLLDVALRHALLSRHGLQPGWEDDESLSPFTMVYHCDLALVPRPFSEQDVALIGRYIDYLADVIMGVPVTGTLAALVLETAPKRLI</sequence>
<dbReference type="Proteomes" id="UP000603940">
    <property type="component" value="Unassembled WGS sequence"/>
</dbReference>
<evidence type="ECO:0000313" key="2">
    <source>
        <dbReference type="Proteomes" id="UP000603940"/>
    </source>
</evidence>
<proteinExistence type="predicted"/>
<keyword evidence="2" id="KW-1185">Reference proteome</keyword>
<dbReference type="RefSeq" id="WP_187780165.1">
    <property type="nucleotide sequence ID" value="NZ_JACTUZ010000120.1"/>
</dbReference>
<comment type="caution">
    <text evidence="1">The sequence shown here is derived from an EMBL/GenBank/DDBJ whole genome shotgun (WGS) entry which is preliminary data.</text>
</comment>
<organism evidence="1 2">
    <name type="scientific">Pseudoroseomonas ludipueritiae</name>
    <dbReference type="NCBI Taxonomy" id="198093"/>
    <lineage>
        <taxon>Bacteria</taxon>
        <taxon>Pseudomonadati</taxon>
        <taxon>Pseudomonadota</taxon>
        <taxon>Alphaproteobacteria</taxon>
        <taxon>Acetobacterales</taxon>
        <taxon>Acetobacteraceae</taxon>
        <taxon>Pseudoroseomonas</taxon>
    </lineage>
</organism>